<dbReference type="OrthoDB" id="9801546at2"/>
<dbReference type="InterPro" id="IPR000524">
    <property type="entry name" value="Tscrpt_reg_HTH_GntR"/>
</dbReference>
<protein>
    <submittedName>
        <fullName evidence="6">GntR family transcriptional regulator</fullName>
    </submittedName>
    <submittedName>
        <fullName evidence="5">Transcriptional regulatory protein PtsJ</fullName>
    </submittedName>
</protein>
<dbReference type="GO" id="GO:0003700">
    <property type="term" value="F:DNA-binding transcription factor activity"/>
    <property type="evidence" value="ECO:0007669"/>
    <property type="project" value="InterPro"/>
</dbReference>
<dbReference type="PROSITE" id="PS50949">
    <property type="entry name" value="HTH_GNTR"/>
    <property type="match status" value="1"/>
</dbReference>
<dbReference type="EMBL" id="SNZG01000028">
    <property type="protein sequence ID" value="TDR35783.1"/>
    <property type="molecule type" value="Genomic_DNA"/>
</dbReference>
<keyword evidence="1" id="KW-0805">Transcription regulation</keyword>
<name>A0A2U3AB80_9BACL</name>
<evidence type="ECO:0000313" key="7">
    <source>
        <dbReference type="Proteomes" id="UP000254330"/>
    </source>
</evidence>
<feature type="domain" description="HTH gntR-type" evidence="4">
    <location>
        <begin position="11"/>
        <end position="80"/>
    </location>
</feature>
<organism evidence="5 7">
    <name type="scientific">Kurthia zopfii</name>
    <dbReference type="NCBI Taxonomy" id="1650"/>
    <lineage>
        <taxon>Bacteria</taxon>
        <taxon>Bacillati</taxon>
        <taxon>Bacillota</taxon>
        <taxon>Bacilli</taxon>
        <taxon>Bacillales</taxon>
        <taxon>Caryophanaceae</taxon>
        <taxon>Kurthia</taxon>
    </lineage>
</organism>
<dbReference type="GO" id="GO:0003677">
    <property type="term" value="F:DNA binding"/>
    <property type="evidence" value="ECO:0007669"/>
    <property type="project" value="UniProtKB-KW"/>
</dbReference>
<dbReference type="SUPFAM" id="SSF46785">
    <property type="entry name" value="Winged helix' DNA-binding domain"/>
    <property type="match status" value="1"/>
</dbReference>
<dbReference type="Proteomes" id="UP000294641">
    <property type="component" value="Unassembled WGS sequence"/>
</dbReference>
<evidence type="ECO:0000313" key="6">
    <source>
        <dbReference type="EMBL" id="TDR35783.1"/>
    </source>
</evidence>
<evidence type="ECO:0000259" key="4">
    <source>
        <dbReference type="PROSITE" id="PS50949"/>
    </source>
</evidence>
<evidence type="ECO:0000313" key="5">
    <source>
        <dbReference type="EMBL" id="STX09687.1"/>
    </source>
</evidence>
<keyword evidence="3" id="KW-0804">Transcription</keyword>
<dbReference type="InterPro" id="IPR036390">
    <property type="entry name" value="WH_DNA-bd_sf"/>
</dbReference>
<dbReference type="SMART" id="SM00345">
    <property type="entry name" value="HTH_GNTR"/>
    <property type="match status" value="1"/>
</dbReference>
<evidence type="ECO:0000256" key="2">
    <source>
        <dbReference type="ARBA" id="ARBA00023125"/>
    </source>
</evidence>
<reference evidence="5 7" key="1">
    <citation type="submission" date="2018-06" db="EMBL/GenBank/DDBJ databases">
        <authorList>
            <consortium name="Pathogen Informatics"/>
            <person name="Doyle S."/>
        </authorList>
    </citation>
    <scope>NUCLEOTIDE SEQUENCE [LARGE SCALE GENOMIC DNA]</scope>
    <source>
        <strain evidence="5 7">NCTC10597</strain>
    </source>
</reference>
<dbReference type="AlphaFoldDB" id="A0A2U3AB80"/>
<dbReference type="Pfam" id="PF00392">
    <property type="entry name" value="GntR"/>
    <property type="match status" value="1"/>
</dbReference>
<reference evidence="6 8" key="2">
    <citation type="submission" date="2019-03" db="EMBL/GenBank/DDBJ databases">
        <title>Genomic Encyclopedia of Type Strains, Phase IV (KMG-IV): sequencing the most valuable type-strain genomes for metagenomic binning, comparative biology and taxonomic classification.</title>
        <authorList>
            <person name="Goeker M."/>
        </authorList>
    </citation>
    <scope>NUCLEOTIDE SEQUENCE [LARGE SCALE GENOMIC DNA]</scope>
    <source>
        <strain evidence="6 8">DSM 20580</strain>
    </source>
</reference>
<dbReference type="PANTHER" id="PTHR38445">
    <property type="entry name" value="HTH-TYPE TRANSCRIPTIONAL REPRESSOR YTRA"/>
    <property type="match status" value="1"/>
</dbReference>
<dbReference type="RefSeq" id="WP_109350247.1">
    <property type="nucleotide sequence ID" value="NZ_BJUE01000023.1"/>
</dbReference>
<dbReference type="CDD" id="cd07377">
    <property type="entry name" value="WHTH_GntR"/>
    <property type="match status" value="1"/>
</dbReference>
<sequence length="139" mass="15852">MHIQLDENSDVQLYRQLANQIIMCIARGELKIGDALPSVRTIAHDLNINVNTVSKSYHELADRGVIELKQKAKAEIVIAHNFENSMEQLEEAMKPILAQAFANGIDKQTIEKTTKKMMKKWKLKDLHTNKSPMQEKILS</sequence>
<evidence type="ECO:0000313" key="8">
    <source>
        <dbReference type="Proteomes" id="UP000294641"/>
    </source>
</evidence>
<keyword evidence="2" id="KW-0238">DNA-binding</keyword>
<gene>
    <name evidence="5" type="primary">mngR</name>
    <name evidence="6" type="ORF">DFR61_12813</name>
    <name evidence="5" type="ORF">NCTC10597_01380</name>
</gene>
<keyword evidence="8" id="KW-1185">Reference proteome</keyword>
<dbReference type="EMBL" id="UGNP01000001">
    <property type="protein sequence ID" value="STX09687.1"/>
    <property type="molecule type" value="Genomic_DNA"/>
</dbReference>
<proteinExistence type="predicted"/>
<dbReference type="InterPro" id="IPR036388">
    <property type="entry name" value="WH-like_DNA-bd_sf"/>
</dbReference>
<comment type="caution">
    <text evidence="5">The sequence shown here is derived from an EMBL/GenBank/DDBJ whole genome shotgun (WGS) entry which is preliminary data.</text>
</comment>
<evidence type="ECO:0000256" key="1">
    <source>
        <dbReference type="ARBA" id="ARBA00023015"/>
    </source>
</evidence>
<evidence type="ECO:0000256" key="3">
    <source>
        <dbReference type="ARBA" id="ARBA00023163"/>
    </source>
</evidence>
<dbReference type="Proteomes" id="UP000254330">
    <property type="component" value="Unassembled WGS sequence"/>
</dbReference>
<dbReference type="Gene3D" id="1.10.10.10">
    <property type="entry name" value="Winged helix-like DNA-binding domain superfamily/Winged helix DNA-binding domain"/>
    <property type="match status" value="1"/>
</dbReference>
<accession>A0A2U3AB80</accession>
<dbReference type="PANTHER" id="PTHR38445:SF12">
    <property type="entry name" value="GNTR-FAMILY TRANSCRIPTIONAL REGULATOR"/>
    <property type="match status" value="1"/>
</dbReference>